<keyword evidence="7" id="KW-1185">Reference proteome</keyword>
<keyword evidence="3" id="KW-0328">Glycosyltransferase</keyword>
<dbReference type="OrthoDB" id="9781367at2"/>
<gene>
    <name evidence="6" type="ORF">FCI23_03095</name>
</gene>
<comment type="caution">
    <text evidence="6">The sequence shown here is derived from an EMBL/GenBank/DDBJ whole genome shotgun (WGS) entry which is preliminary data.</text>
</comment>
<feature type="domain" description="Glycosyltransferase 2-like" evidence="5">
    <location>
        <begin position="14"/>
        <end position="120"/>
    </location>
</feature>
<sequence>MSVLATAPDPGYAVVIPTLGRPSLDVCLRALADCHGPRPRRIVLVDDRRLDDCAPLPARIPEVLRGLVEVVPGCARGPAAARNAGWRACPEPWIAFLDDDVVPGPSWAADLAADVAAAGPGTAGVQACITVPLPQGRRPTDWERATAGLARARWITADMAYRRAALEQVGGFDERFPRAFREDADLALRVLDAGWELTRGTRRTTHPVRPADRWVSVRVQAGNADDVLMNRVHGRSWWGRAGAPRGRLPCHLAVTAAAAAALGCAAALRPRTAAACAGLWLAGTAEFAYARVAPGPRTAPEITAMAMTSVLIPPAAAYHWLRGVVRHRAVAPRGAPTGKKV</sequence>
<dbReference type="Proteomes" id="UP000305778">
    <property type="component" value="Unassembled WGS sequence"/>
</dbReference>
<dbReference type="PANTHER" id="PTHR43179">
    <property type="entry name" value="RHAMNOSYLTRANSFERASE WBBL"/>
    <property type="match status" value="1"/>
</dbReference>
<dbReference type="SUPFAM" id="SSF53448">
    <property type="entry name" value="Nucleotide-diphospho-sugar transferases"/>
    <property type="match status" value="1"/>
</dbReference>
<comment type="pathway">
    <text evidence="1">Cell wall biogenesis; cell wall polysaccharide biosynthesis.</text>
</comment>
<name>A0A4U0SSH6_9ACTN</name>
<keyword evidence="4 6" id="KW-0808">Transferase</keyword>
<evidence type="ECO:0000259" key="5">
    <source>
        <dbReference type="Pfam" id="PF00535"/>
    </source>
</evidence>
<dbReference type="EMBL" id="SUMC01000002">
    <property type="protein sequence ID" value="TKA12992.1"/>
    <property type="molecule type" value="Genomic_DNA"/>
</dbReference>
<reference evidence="6 7" key="1">
    <citation type="submission" date="2019-04" db="EMBL/GenBank/DDBJ databases">
        <title>Streptomyces oryziradicis sp. nov., a novel actinomycete isolated from rhizosphere soil of rice (Oryza sativa L.).</title>
        <authorList>
            <person name="Li C."/>
        </authorList>
    </citation>
    <scope>NUCLEOTIDE SEQUENCE [LARGE SCALE GENOMIC DNA]</scope>
    <source>
        <strain evidence="6 7">NEAU-C40</strain>
    </source>
</reference>
<evidence type="ECO:0000256" key="3">
    <source>
        <dbReference type="ARBA" id="ARBA00022676"/>
    </source>
</evidence>
<dbReference type="InterPro" id="IPR001173">
    <property type="entry name" value="Glyco_trans_2-like"/>
</dbReference>
<dbReference type="Gene3D" id="3.90.550.10">
    <property type="entry name" value="Spore Coat Polysaccharide Biosynthesis Protein SpsA, Chain A"/>
    <property type="match status" value="1"/>
</dbReference>
<dbReference type="AlphaFoldDB" id="A0A4U0SSH6"/>
<accession>A0A4U0SSH6</accession>
<comment type="similarity">
    <text evidence="2">Belongs to the glycosyltransferase 2 family.</text>
</comment>
<evidence type="ECO:0000313" key="7">
    <source>
        <dbReference type="Proteomes" id="UP000305778"/>
    </source>
</evidence>
<dbReference type="InterPro" id="IPR029044">
    <property type="entry name" value="Nucleotide-diphossugar_trans"/>
</dbReference>
<protein>
    <submittedName>
        <fullName evidence="6">Glycosyltransferase</fullName>
    </submittedName>
</protein>
<evidence type="ECO:0000256" key="2">
    <source>
        <dbReference type="ARBA" id="ARBA00006739"/>
    </source>
</evidence>
<dbReference type="PANTHER" id="PTHR43179:SF12">
    <property type="entry name" value="GALACTOFURANOSYLTRANSFERASE GLFT2"/>
    <property type="match status" value="1"/>
</dbReference>
<proteinExistence type="inferred from homology"/>
<organism evidence="6 7">
    <name type="scientific">Actinacidiphila oryziradicis</name>
    <dbReference type="NCBI Taxonomy" id="2571141"/>
    <lineage>
        <taxon>Bacteria</taxon>
        <taxon>Bacillati</taxon>
        <taxon>Actinomycetota</taxon>
        <taxon>Actinomycetes</taxon>
        <taxon>Kitasatosporales</taxon>
        <taxon>Streptomycetaceae</taxon>
        <taxon>Actinacidiphila</taxon>
    </lineage>
</organism>
<dbReference type="GO" id="GO:0016757">
    <property type="term" value="F:glycosyltransferase activity"/>
    <property type="evidence" value="ECO:0007669"/>
    <property type="project" value="UniProtKB-KW"/>
</dbReference>
<dbReference type="Pfam" id="PF00535">
    <property type="entry name" value="Glycos_transf_2"/>
    <property type="match status" value="1"/>
</dbReference>
<dbReference type="RefSeq" id="WP_136721861.1">
    <property type="nucleotide sequence ID" value="NZ_SUMC01000002.1"/>
</dbReference>
<evidence type="ECO:0000256" key="1">
    <source>
        <dbReference type="ARBA" id="ARBA00004776"/>
    </source>
</evidence>
<evidence type="ECO:0000313" key="6">
    <source>
        <dbReference type="EMBL" id="TKA12992.1"/>
    </source>
</evidence>
<evidence type="ECO:0000256" key="4">
    <source>
        <dbReference type="ARBA" id="ARBA00022679"/>
    </source>
</evidence>